<organism evidence="2 3">
    <name type="scientific">Sphingomonas alpina</name>
    <dbReference type="NCBI Taxonomy" id="653931"/>
    <lineage>
        <taxon>Bacteria</taxon>
        <taxon>Pseudomonadati</taxon>
        <taxon>Pseudomonadota</taxon>
        <taxon>Alphaproteobacteria</taxon>
        <taxon>Sphingomonadales</taxon>
        <taxon>Sphingomonadaceae</taxon>
        <taxon>Sphingomonas</taxon>
    </lineage>
</organism>
<keyword evidence="1" id="KW-0472">Membrane</keyword>
<sequence>MELHDLKLALNQLDARLERQAALQMQMVRREARNTLRDTLTPLARSQTWLIVSGALFCLLGVAAWHGELRHPGGAFASGVILHVYGLLSIAAGVVIKVLVARIDYAEPVVAIQKRLAQLRRAQLWAGIVIGMPWWVLWVPLMIVVLRLLTGVDIAFFASGFLWTLTITGLAGMAATWLVYRWARFTGRQHIVRGFENAFAGEHLKRAQAQLDEITQFERD</sequence>
<gene>
    <name evidence="2" type="ORF">H3Z74_20020</name>
</gene>
<keyword evidence="1" id="KW-0812">Transmembrane</keyword>
<feature type="transmembrane region" description="Helical" evidence="1">
    <location>
        <begin position="124"/>
        <end position="148"/>
    </location>
</feature>
<keyword evidence="1" id="KW-1133">Transmembrane helix</keyword>
<feature type="transmembrane region" description="Helical" evidence="1">
    <location>
        <begin position="79"/>
        <end position="103"/>
    </location>
</feature>
<dbReference type="RefSeq" id="WP_187761286.1">
    <property type="nucleotide sequence ID" value="NZ_CP061038.1"/>
</dbReference>
<dbReference type="KEGG" id="spap:H3Z74_20020"/>
<evidence type="ECO:0000313" key="3">
    <source>
        <dbReference type="Proteomes" id="UP000516148"/>
    </source>
</evidence>
<protein>
    <recommendedName>
        <fullName evidence="4">Serine/threonine protein kinase</fullName>
    </recommendedName>
</protein>
<evidence type="ECO:0000313" key="2">
    <source>
        <dbReference type="EMBL" id="QNQ08960.1"/>
    </source>
</evidence>
<keyword evidence="3" id="KW-1185">Reference proteome</keyword>
<dbReference type="EMBL" id="CP061038">
    <property type="protein sequence ID" value="QNQ08960.1"/>
    <property type="molecule type" value="Genomic_DNA"/>
</dbReference>
<dbReference type="Proteomes" id="UP000516148">
    <property type="component" value="Chromosome"/>
</dbReference>
<proteinExistence type="predicted"/>
<dbReference type="AlphaFoldDB" id="A0A7H0LH07"/>
<evidence type="ECO:0000256" key="1">
    <source>
        <dbReference type="SAM" id="Phobius"/>
    </source>
</evidence>
<evidence type="ECO:0008006" key="4">
    <source>
        <dbReference type="Google" id="ProtNLM"/>
    </source>
</evidence>
<accession>A0A7H0LH07</accession>
<reference evidence="2 3" key="1">
    <citation type="submission" date="2020-09" db="EMBL/GenBank/DDBJ databases">
        <title>Sphingomonas sp., a new species isolated from pork steak.</title>
        <authorList>
            <person name="Heidler von Heilborn D."/>
        </authorList>
    </citation>
    <scope>NUCLEOTIDE SEQUENCE [LARGE SCALE GENOMIC DNA]</scope>
    <source>
        <strain evidence="3">S8-3T</strain>
    </source>
</reference>
<name>A0A7H0LH07_9SPHN</name>
<feature type="transmembrane region" description="Helical" evidence="1">
    <location>
        <begin position="154"/>
        <end position="180"/>
    </location>
</feature>
<feature type="transmembrane region" description="Helical" evidence="1">
    <location>
        <begin position="49"/>
        <end position="67"/>
    </location>
</feature>